<dbReference type="Proteomes" id="UP001165080">
    <property type="component" value="Unassembled WGS sequence"/>
</dbReference>
<feature type="region of interest" description="Disordered" evidence="2">
    <location>
        <begin position="533"/>
        <end position="585"/>
    </location>
</feature>
<dbReference type="AlphaFoldDB" id="A0A9W6EZ06"/>
<feature type="domain" description="AAA+ ATPase" evidence="3">
    <location>
        <begin position="279"/>
        <end position="434"/>
    </location>
</feature>
<evidence type="ECO:0000256" key="2">
    <source>
        <dbReference type="SAM" id="MobiDB-lite"/>
    </source>
</evidence>
<dbReference type="InterPro" id="IPR003959">
    <property type="entry name" value="ATPase_AAA_core"/>
</dbReference>
<evidence type="ECO:0000313" key="4">
    <source>
        <dbReference type="EMBL" id="GLC49785.1"/>
    </source>
</evidence>
<keyword evidence="5" id="KW-1185">Reference proteome</keyword>
<dbReference type="Pfam" id="PF00004">
    <property type="entry name" value="AAA"/>
    <property type="match status" value="1"/>
</dbReference>
<dbReference type="EMBL" id="BRXU01000003">
    <property type="protein sequence ID" value="GLC49785.1"/>
    <property type="molecule type" value="Genomic_DNA"/>
</dbReference>
<dbReference type="SUPFAM" id="SSF52540">
    <property type="entry name" value="P-loop containing nucleoside triphosphate hydrolases"/>
    <property type="match status" value="1"/>
</dbReference>
<comment type="caution">
    <text evidence="4">The sequence shown here is derived from an EMBL/GenBank/DDBJ whole genome shotgun (WGS) entry which is preliminary data.</text>
</comment>
<feature type="region of interest" description="Disordered" evidence="2">
    <location>
        <begin position="1"/>
        <end position="52"/>
    </location>
</feature>
<feature type="compositionally biased region" description="Polar residues" evidence="2">
    <location>
        <begin position="1"/>
        <end position="24"/>
    </location>
</feature>
<gene>
    <name evidence="4" type="primary">PLEST008908</name>
    <name evidence="4" type="ORF">PLESTB_000308400</name>
</gene>
<dbReference type="GO" id="GO:0016887">
    <property type="term" value="F:ATP hydrolysis activity"/>
    <property type="evidence" value="ECO:0007669"/>
    <property type="project" value="InterPro"/>
</dbReference>
<dbReference type="PANTHER" id="PTHR23074:SF17">
    <property type="entry name" value="FIDGETIN-LIKE PROTEIN 1"/>
    <property type="match status" value="1"/>
</dbReference>
<evidence type="ECO:0000313" key="5">
    <source>
        <dbReference type="Proteomes" id="UP001165080"/>
    </source>
</evidence>
<dbReference type="PROSITE" id="PS00674">
    <property type="entry name" value="AAA"/>
    <property type="match status" value="1"/>
</dbReference>
<dbReference type="InterPro" id="IPR041569">
    <property type="entry name" value="AAA_lid_3"/>
</dbReference>
<dbReference type="GO" id="GO:0005524">
    <property type="term" value="F:ATP binding"/>
    <property type="evidence" value="ECO:0007669"/>
    <property type="project" value="InterPro"/>
</dbReference>
<dbReference type="InterPro" id="IPR003593">
    <property type="entry name" value="AAA+_ATPase"/>
</dbReference>
<dbReference type="PANTHER" id="PTHR23074">
    <property type="entry name" value="AAA DOMAIN-CONTAINING"/>
    <property type="match status" value="1"/>
</dbReference>
<reference evidence="4 5" key="1">
    <citation type="journal article" date="2023" name="Commun. Biol.">
        <title>Reorganization of the ancestral sex-determining regions during the evolution of trioecy in Pleodorina starrii.</title>
        <authorList>
            <person name="Takahashi K."/>
            <person name="Suzuki S."/>
            <person name="Kawai-Toyooka H."/>
            <person name="Yamamoto K."/>
            <person name="Hamaji T."/>
            <person name="Ootsuki R."/>
            <person name="Yamaguchi H."/>
            <person name="Kawachi M."/>
            <person name="Higashiyama T."/>
            <person name="Nozaki H."/>
        </authorList>
    </citation>
    <scope>NUCLEOTIDE SEQUENCE [LARGE SCALE GENOMIC DNA]</scope>
    <source>
        <strain evidence="4 5">NIES-4479</strain>
    </source>
</reference>
<feature type="compositionally biased region" description="Gly residues" evidence="2">
    <location>
        <begin position="136"/>
        <end position="150"/>
    </location>
</feature>
<dbReference type="SMART" id="SM00382">
    <property type="entry name" value="AAA"/>
    <property type="match status" value="1"/>
</dbReference>
<dbReference type="Pfam" id="PF17862">
    <property type="entry name" value="AAA_lid_3"/>
    <property type="match status" value="1"/>
</dbReference>
<feature type="compositionally biased region" description="Low complexity" evidence="2">
    <location>
        <begin position="742"/>
        <end position="754"/>
    </location>
</feature>
<feature type="compositionally biased region" description="Gly residues" evidence="2">
    <location>
        <begin position="557"/>
        <end position="569"/>
    </location>
</feature>
<dbReference type="InterPro" id="IPR050304">
    <property type="entry name" value="MT-severing_AAA_ATPase"/>
</dbReference>
<sequence length="931" mass="94537">MGNNTSTASERPQPVPSSGRTQSAAAGAPSGRERDQSATSTDGQKVAGARYLAPQSTPQSRIVVDIRSANLDKDYNVYIKQEPQRDVDIASVWSGLQALGGLFITVLTIQKLWEDIRFIRLLRRELSTLVGSLTDAGGGADANGGDGGGTSRPARPRGASGPSTAPSAPAARHWDLHLNELSDLLAGAGGRGAAAAAAAAGQAADEPTAAGAAAPTSASAVGEQQLQGSKAEGAKAAIIARKETTWASISGLMEVKILLQEATVLPTLRPDLFQGIRQPPKALLLFGPPGTGKTLLARAVATESRATFLPVTGSSVLSMWYGQSEQNVKALFEKARKRQPAIIFIDEVDSLLGKRSSGGRHDSTPDKRVTNEFLAFIDGIQTQQAGEGAAGEGAGAGAGGDARIVVIAATNTPWDLDEAALSRFSRRIYVPLPDKTTREALMRKALEGVSCDVSDADWQRLAERCDKYSGRDLVQVCREAAMRPLRELWGKRLLEGSPCPGAGDEAGPASQQRTAAAQQRLVDLVANSLAACGGGSGARPQQQQAASCRGAALPAGSSGGGGGGGGGGRADATRPGPGWAPWSRLRWRCRGGDRCTQSKKQARRELERWKRRHGASWCDVDAIMQQAERLVEIRRQAGQGQGPGSDEPAEGSSSSSSCPAQAQAASSGDAQGVAAPAEAAAAAEPGAGAAMDAAEPGAVRLRVRVRDEAAAAAAAGPEGPALEVSLEVTQAAQARGQGLDRTSAGGTCAAAEEGGPPPTSGPGRTEPAAAAAAAACGEDAVDGASAHRPDEGVAPLAGCGSGSAGTGAGSTAASAAESTAAPASAAEAGEAAGAAATGGAAASPSAGLGSEEDGVGRALTSMEKLLALPADRVRPVAVSDLEAALRVISCTEMDQSAKYTEWDEQYGSGASESGRHGGGSSRGRVWMSMYA</sequence>
<feature type="region of interest" description="Disordered" evidence="2">
    <location>
        <begin position="637"/>
        <end position="671"/>
    </location>
</feature>
<accession>A0A9W6EZ06</accession>
<feature type="compositionally biased region" description="Low complexity" evidence="2">
    <location>
        <begin position="156"/>
        <end position="170"/>
    </location>
</feature>
<dbReference type="Gene3D" id="1.10.8.60">
    <property type="match status" value="1"/>
</dbReference>
<feature type="compositionally biased region" description="Low complexity" evidence="2">
    <location>
        <begin position="761"/>
        <end position="774"/>
    </location>
</feature>
<proteinExistence type="inferred from homology"/>
<name>A0A9W6EZ06_9CHLO</name>
<organism evidence="4 5">
    <name type="scientific">Pleodorina starrii</name>
    <dbReference type="NCBI Taxonomy" id="330485"/>
    <lineage>
        <taxon>Eukaryota</taxon>
        <taxon>Viridiplantae</taxon>
        <taxon>Chlorophyta</taxon>
        <taxon>core chlorophytes</taxon>
        <taxon>Chlorophyceae</taxon>
        <taxon>CS clade</taxon>
        <taxon>Chlamydomonadales</taxon>
        <taxon>Volvocaceae</taxon>
        <taxon>Pleodorina</taxon>
    </lineage>
</organism>
<dbReference type="InterPro" id="IPR027417">
    <property type="entry name" value="P-loop_NTPase"/>
</dbReference>
<feature type="region of interest" description="Disordered" evidence="2">
    <location>
        <begin position="734"/>
        <end position="774"/>
    </location>
</feature>
<comment type="similarity">
    <text evidence="1">Belongs to the AAA ATPase family.</text>
</comment>
<dbReference type="InterPro" id="IPR003960">
    <property type="entry name" value="ATPase_AAA_CS"/>
</dbReference>
<feature type="compositionally biased region" description="Low complexity" evidence="2">
    <location>
        <begin position="644"/>
        <end position="671"/>
    </location>
</feature>
<evidence type="ECO:0000256" key="1">
    <source>
        <dbReference type="ARBA" id="ARBA00006914"/>
    </source>
</evidence>
<evidence type="ECO:0000259" key="3">
    <source>
        <dbReference type="SMART" id="SM00382"/>
    </source>
</evidence>
<dbReference type="Gene3D" id="3.40.50.300">
    <property type="entry name" value="P-loop containing nucleotide triphosphate hydrolases"/>
    <property type="match status" value="1"/>
</dbReference>
<protein>
    <recommendedName>
        <fullName evidence="3">AAA+ ATPase domain-containing protein</fullName>
    </recommendedName>
</protein>
<feature type="region of interest" description="Disordered" evidence="2">
    <location>
        <begin position="133"/>
        <end position="170"/>
    </location>
</feature>